<dbReference type="GO" id="GO:0003735">
    <property type="term" value="F:structural constituent of ribosome"/>
    <property type="evidence" value="ECO:0007669"/>
    <property type="project" value="InterPro"/>
</dbReference>
<sequence>MFKSFFTTARPRFSAAAQFIGGSASTVQSVNFGPALFVRTLMKTHHATAKRYKALKSGGYKRGIPGRKHGCTGWSNARNLKKLTGTRLVNGKGNGNFMKKLERLMPYHN</sequence>
<dbReference type="EMBL" id="KV454412">
    <property type="protein sequence ID" value="ODQ64375.1"/>
    <property type="molecule type" value="Genomic_DNA"/>
</dbReference>
<keyword evidence="5" id="KW-1185">Reference proteome</keyword>
<dbReference type="InterPro" id="IPR021137">
    <property type="entry name" value="Ribosomal_bL35-like"/>
</dbReference>
<keyword evidence="3" id="KW-0687">Ribonucleoprotein</keyword>
<evidence type="ECO:0000313" key="4">
    <source>
        <dbReference type="EMBL" id="ODQ64375.1"/>
    </source>
</evidence>
<gene>
    <name evidence="4" type="ORF">NADFUDRAFT_43375</name>
</gene>
<accession>A0A1E3PG49</accession>
<dbReference type="GO" id="GO:0005840">
    <property type="term" value="C:ribosome"/>
    <property type="evidence" value="ECO:0007669"/>
    <property type="project" value="UniProtKB-KW"/>
</dbReference>
<evidence type="ECO:0000256" key="2">
    <source>
        <dbReference type="ARBA" id="ARBA00022980"/>
    </source>
</evidence>
<evidence type="ECO:0000313" key="5">
    <source>
        <dbReference type="Proteomes" id="UP000095009"/>
    </source>
</evidence>
<name>A0A1E3PG49_9ASCO</name>
<dbReference type="Gene3D" id="4.10.410.60">
    <property type="match status" value="1"/>
</dbReference>
<evidence type="ECO:0000256" key="1">
    <source>
        <dbReference type="ARBA" id="ARBA00006598"/>
    </source>
</evidence>
<organism evidence="4 5">
    <name type="scientific">Nadsonia fulvescens var. elongata DSM 6958</name>
    <dbReference type="NCBI Taxonomy" id="857566"/>
    <lineage>
        <taxon>Eukaryota</taxon>
        <taxon>Fungi</taxon>
        <taxon>Dikarya</taxon>
        <taxon>Ascomycota</taxon>
        <taxon>Saccharomycotina</taxon>
        <taxon>Dipodascomycetes</taxon>
        <taxon>Dipodascales</taxon>
        <taxon>Dipodascales incertae sedis</taxon>
        <taxon>Nadsonia</taxon>
    </lineage>
</organism>
<dbReference type="InterPro" id="IPR037229">
    <property type="entry name" value="Ribosomal_bL35_sf"/>
</dbReference>
<dbReference type="OrthoDB" id="162638at2759"/>
<dbReference type="SUPFAM" id="SSF143034">
    <property type="entry name" value="L35p-like"/>
    <property type="match status" value="1"/>
</dbReference>
<evidence type="ECO:0000256" key="3">
    <source>
        <dbReference type="ARBA" id="ARBA00023274"/>
    </source>
</evidence>
<keyword evidence="2" id="KW-0689">Ribosomal protein</keyword>
<dbReference type="Proteomes" id="UP000095009">
    <property type="component" value="Unassembled WGS sequence"/>
</dbReference>
<reference evidence="4 5" key="1">
    <citation type="journal article" date="2016" name="Proc. Natl. Acad. Sci. U.S.A.">
        <title>Comparative genomics of biotechnologically important yeasts.</title>
        <authorList>
            <person name="Riley R."/>
            <person name="Haridas S."/>
            <person name="Wolfe K.H."/>
            <person name="Lopes M.R."/>
            <person name="Hittinger C.T."/>
            <person name="Goeker M."/>
            <person name="Salamov A.A."/>
            <person name="Wisecaver J.H."/>
            <person name="Long T.M."/>
            <person name="Calvey C.H."/>
            <person name="Aerts A.L."/>
            <person name="Barry K.W."/>
            <person name="Choi C."/>
            <person name="Clum A."/>
            <person name="Coughlan A.Y."/>
            <person name="Deshpande S."/>
            <person name="Douglass A.P."/>
            <person name="Hanson S.J."/>
            <person name="Klenk H.-P."/>
            <person name="LaButti K.M."/>
            <person name="Lapidus A."/>
            <person name="Lindquist E.A."/>
            <person name="Lipzen A.M."/>
            <person name="Meier-Kolthoff J.P."/>
            <person name="Ohm R.A."/>
            <person name="Otillar R.P."/>
            <person name="Pangilinan J.L."/>
            <person name="Peng Y."/>
            <person name="Rokas A."/>
            <person name="Rosa C.A."/>
            <person name="Scheuner C."/>
            <person name="Sibirny A.A."/>
            <person name="Slot J.C."/>
            <person name="Stielow J.B."/>
            <person name="Sun H."/>
            <person name="Kurtzman C.P."/>
            <person name="Blackwell M."/>
            <person name="Grigoriev I.V."/>
            <person name="Jeffries T.W."/>
        </authorList>
    </citation>
    <scope>NUCLEOTIDE SEQUENCE [LARGE SCALE GENOMIC DNA]</scope>
    <source>
        <strain evidence="4 5">DSM 6958</strain>
    </source>
</reference>
<protein>
    <recommendedName>
        <fullName evidence="6">50S ribosomal protein L35</fullName>
    </recommendedName>
</protein>
<comment type="similarity">
    <text evidence="1">Belongs to the bacterial ribosomal protein bL35 family.</text>
</comment>
<dbReference type="GO" id="GO:1990904">
    <property type="term" value="C:ribonucleoprotein complex"/>
    <property type="evidence" value="ECO:0007669"/>
    <property type="project" value="UniProtKB-KW"/>
</dbReference>
<evidence type="ECO:0008006" key="6">
    <source>
        <dbReference type="Google" id="ProtNLM"/>
    </source>
</evidence>
<dbReference type="Pfam" id="PF01632">
    <property type="entry name" value="Ribosomal_L35p"/>
    <property type="match status" value="1"/>
</dbReference>
<dbReference type="GO" id="GO:0006412">
    <property type="term" value="P:translation"/>
    <property type="evidence" value="ECO:0007669"/>
    <property type="project" value="InterPro"/>
</dbReference>
<proteinExistence type="inferred from homology"/>
<dbReference type="STRING" id="857566.A0A1E3PG49"/>
<dbReference type="AlphaFoldDB" id="A0A1E3PG49"/>